<dbReference type="InterPro" id="IPR052054">
    <property type="entry name" value="Oxidative_DNA_repair_enzyme"/>
</dbReference>
<evidence type="ECO:0000256" key="11">
    <source>
        <dbReference type="ARBA" id="ARBA00025652"/>
    </source>
</evidence>
<feature type="compositionally biased region" description="Polar residues" evidence="14">
    <location>
        <begin position="67"/>
        <end position="81"/>
    </location>
</feature>
<accession>A0A087UL83</accession>
<evidence type="ECO:0000256" key="7">
    <source>
        <dbReference type="ARBA" id="ARBA00023239"/>
    </source>
</evidence>
<keyword evidence="7 16" id="KW-0456">Lyase</keyword>
<evidence type="ECO:0000256" key="13">
    <source>
        <dbReference type="ARBA" id="ARBA00073127"/>
    </source>
</evidence>
<evidence type="ECO:0000256" key="6">
    <source>
        <dbReference type="ARBA" id="ARBA00023204"/>
    </source>
</evidence>
<dbReference type="PANTHER" id="PTHR10242:SF2">
    <property type="entry name" value="N-GLYCOSYLASE_DNA LYASE"/>
    <property type="match status" value="1"/>
</dbReference>
<dbReference type="SMART" id="SM00478">
    <property type="entry name" value="ENDO3c"/>
    <property type="match status" value="1"/>
</dbReference>
<keyword evidence="9" id="KW-0511">Multifunctional enzyme</keyword>
<proteinExistence type="inferred from homology"/>
<feature type="non-terminal residue" evidence="16">
    <location>
        <position position="333"/>
    </location>
</feature>
<comment type="subcellular location">
    <subcellularLocation>
        <location evidence="1">Nucleus</location>
    </subcellularLocation>
</comment>
<keyword evidence="8" id="KW-0539">Nucleus</keyword>
<protein>
    <recommendedName>
        <fullName evidence="13">N-glycosylase/DNA lyase</fullName>
        <ecNumber evidence="3">4.2.99.18</ecNumber>
    </recommendedName>
</protein>
<keyword evidence="4" id="KW-0227">DNA damage</keyword>
<dbReference type="Proteomes" id="UP000054359">
    <property type="component" value="Unassembled WGS sequence"/>
</dbReference>
<dbReference type="Gene3D" id="3.30.310.40">
    <property type="match status" value="1"/>
</dbReference>
<comment type="function">
    <text evidence="11">DNA repair enzyme that incises DNA at 8-oxoG residues. Excises 7,8-dihydro-8-oxoguanine and 2,6-diamino-4-hydroxy-5-N-methylformamidopyrimidine (FAPY) from damaged DNA. Has a beta-lyase activity that nicks DNA 3' to the lesion.</text>
</comment>
<reference evidence="16 17" key="1">
    <citation type="submission" date="2013-11" db="EMBL/GenBank/DDBJ databases">
        <title>Genome sequencing of Stegodyphus mimosarum.</title>
        <authorList>
            <person name="Bechsgaard J."/>
        </authorList>
    </citation>
    <scope>NUCLEOTIDE SEQUENCE [LARGE SCALE GENOMIC DNA]</scope>
</reference>
<dbReference type="GO" id="GO:0006285">
    <property type="term" value="P:base-excision repair, AP site formation"/>
    <property type="evidence" value="ECO:0007669"/>
    <property type="project" value="TreeGrafter"/>
</dbReference>
<dbReference type="InterPro" id="IPR003265">
    <property type="entry name" value="HhH-GPD_domain"/>
</dbReference>
<keyword evidence="10" id="KW-0326">Glycosidase</keyword>
<keyword evidence="6" id="KW-0234">DNA repair</keyword>
<name>A0A087UL83_STEMI</name>
<dbReference type="FunFam" id="1.10.340.30:FF:000006">
    <property type="entry name" value="N-glycosylase/DNA lyase isoform X2"/>
    <property type="match status" value="1"/>
</dbReference>
<dbReference type="SUPFAM" id="SSF55945">
    <property type="entry name" value="TATA-box binding protein-like"/>
    <property type="match status" value="1"/>
</dbReference>
<keyword evidence="17" id="KW-1185">Reference proteome</keyword>
<evidence type="ECO:0000256" key="12">
    <source>
        <dbReference type="ARBA" id="ARBA00044632"/>
    </source>
</evidence>
<dbReference type="SUPFAM" id="SSF48150">
    <property type="entry name" value="DNA-glycosylase"/>
    <property type="match status" value="1"/>
</dbReference>
<evidence type="ECO:0000313" key="16">
    <source>
        <dbReference type="EMBL" id="KFM78122.1"/>
    </source>
</evidence>
<dbReference type="FunFam" id="1.10.1670.10:FF:000005">
    <property type="entry name" value="N-glycosylase/DNA lyase OGG1"/>
    <property type="match status" value="1"/>
</dbReference>
<dbReference type="PANTHER" id="PTHR10242">
    <property type="entry name" value="8-OXOGUANINE DNA GLYCOSYLASE"/>
    <property type="match status" value="1"/>
</dbReference>
<dbReference type="Pfam" id="PF00730">
    <property type="entry name" value="HhH-GPD"/>
    <property type="match status" value="1"/>
</dbReference>
<dbReference type="Gene3D" id="1.10.1670.10">
    <property type="entry name" value="Helix-hairpin-Helix base-excision DNA repair enzymes (C-terminal)"/>
    <property type="match status" value="1"/>
</dbReference>
<dbReference type="InterPro" id="IPR023170">
    <property type="entry name" value="HhH_base_excis_C"/>
</dbReference>
<evidence type="ECO:0000256" key="4">
    <source>
        <dbReference type="ARBA" id="ARBA00022763"/>
    </source>
</evidence>
<dbReference type="GO" id="GO:0003684">
    <property type="term" value="F:damaged DNA binding"/>
    <property type="evidence" value="ECO:0007669"/>
    <property type="project" value="InterPro"/>
</dbReference>
<evidence type="ECO:0000256" key="5">
    <source>
        <dbReference type="ARBA" id="ARBA00022801"/>
    </source>
</evidence>
<dbReference type="Pfam" id="PF07934">
    <property type="entry name" value="OGG_N"/>
    <property type="match status" value="1"/>
</dbReference>
<gene>
    <name evidence="16" type="ORF">X975_13188</name>
</gene>
<dbReference type="GO" id="GO:0005634">
    <property type="term" value="C:nucleus"/>
    <property type="evidence" value="ECO:0007669"/>
    <property type="project" value="UniProtKB-SubCell"/>
</dbReference>
<dbReference type="AlphaFoldDB" id="A0A087UL83"/>
<evidence type="ECO:0000256" key="1">
    <source>
        <dbReference type="ARBA" id="ARBA00004123"/>
    </source>
</evidence>
<keyword evidence="5" id="KW-0378">Hydrolase</keyword>
<evidence type="ECO:0000259" key="15">
    <source>
        <dbReference type="SMART" id="SM00478"/>
    </source>
</evidence>
<feature type="domain" description="HhH-GPD" evidence="15">
    <location>
        <begin position="148"/>
        <end position="321"/>
    </location>
</feature>
<dbReference type="STRING" id="407821.A0A087UL83"/>
<dbReference type="CDD" id="cd00056">
    <property type="entry name" value="ENDO3c"/>
    <property type="match status" value="1"/>
</dbReference>
<dbReference type="InterPro" id="IPR012904">
    <property type="entry name" value="OGG_N"/>
</dbReference>
<evidence type="ECO:0000256" key="10">
    <source>
        <dbReference type="ARBA" id="ARBA00023295"/>
    </source>
</evidence>
<feature type="region of interest" description="Disordered" evidence="14">
    <location>
        <begin position="67"/>
        <end position="89"/>
    </location>
</feature>
<dbReference type="OMA" id="GYAQEYL"/>
<dbReference type="GO" id="GO:0006289">
    <property type="term" value="P:nucleotide-excision repair"/>
    <property type="evidence" value="ECO:0007669"/>
    <property type="project" value="InterPro"/>
</dbReference>
<dbReference type="OrthoDB" id="238681at2759"/>
<evidence type="ECO:0000256" key="9">
    <source>
        <dbReference type="ARBA" id="ARBA00023268"/>
    </source>
</evidence>
<evidence type="ECO:0000256" key="8">
    <source>
        <dbReference type="ARBA" id="ARBA00023242"/>
    </source>
</evidence>
<dbReference type="Gene3D" id="1.10.340.30">
    <property type="entry name" value="Hypothetical protein, domain 2"/>
    <property type="match status" value="1"/>
</dbReference>
<evidence type="ECO:0000256" key="14">
    <source>
        <dbReference type="SAM" id="MobiDB-lite"/>
    </source>
</evidence>
<evidence type="ECO:0000313" key="17">
    <source>
        <dbReference type="Proteomes" id="UP000054359"/>
    </source>
</evidence>
<sequence length="333" mass="38403">MWRKLPCNFFELNLDVTLSGGQSFRWKAKNNSEWQGIFSELVWTLKQDSKGNILYFVHHISENETNSQSVKRMKTSNSKKGSQGKDMTMSSEKLDEMLRDYLNLHVKLEDLYKVWNKCDENFEVVSRNFKGIRILRQDPVENLISFICSANNNIPRITSMVEKLCRNYGKELCKIDGQPYYSFPTLESLSRKGVEEKLRNLGFGYRAKYINQTAKVLHENHPPGWLETLRTVPYEDAHTALTKLPGVGAKVADCVCLMSLDKYNAIPVDTHIWQVTVRDYLPHLKGAKTLSQKAYQEIGSFYRERFGNYAGWANTILFAADLKKFKDGIKATE</sequence>
<evidence type="ECO:0000256" key="3">
    <source>
        <dbReference type="ARBA" id="ARBA00012720"/>
    </source>
</evidence>
<comment type="catalytic activity">
    <reaction evidence="12">
        <text>2'-deoxyribonucleotide-(2'-deoxyribose 5'-phosphate)-2'-deoxyribonucleotide-DNA = a 3'-end 2'-deoxyribonucleotide-(2,3-dehydro-2,3-deoxyribose 5'-phosphate)-DNA + a 5'-end 5'-phospho-2'-deoxyribonucleoside-DNA + H(+)</text>
        <dbReference type="Rhea" id="RHEA:66592"/>
        <dbReference type="Rhea" id="RHEA-COMP:13180"/>
        <dbReference type="Rhea" id="RHEA-COMP:16897"/>
        <dbReference type="Rhea" id="RHEA-COMP:17067"/>
        <dbReference type="ChEBI" id="CHEBI:15378"/>
        <dbReference type="ChEBI" id="CHEBI:136412"/>
        <dbReference type="ChEBI" id="CHEBI:157695"/>
        <dbReference type="ChEBI" id="CHEBI:167181"/>
        <dbReference type="EC" id="4.2.99.18"/>
    </reaction>
</comment>
<dbReference type="InterPro" id="IPR011257">
    <property type="entry name" value="DNA_glycosylase"/>
</dbReference>
<comment type="similarity">
    <text evidence="2">Belongs to the type-1 OGG1 family.</text>
</comment>
<dbReference type="GO" id="GO:0140078">
    <property type="term" value="F:class I DNA-(apurinic or apyrimidinic site) endonuclease activity"/>
    <property type="evidence" value="ECO:0007669"/>
    <property type="project" value="UniProtKB-EC"/>
</dbReference>
<dbReference type="EC" id="4.2.99.18" evidence="3"/>
<evidence type="ECO:0000256" key="2">
    <source>
        <dbReference type="ARBA" id="ARBA00010679"/>
    </source>
</evidence>
<organism evidence="16 17">
    <name type="scientific">Stegodyphus mimosarum</name>
    <name type="common">African social velvet spider</name>
    <dbReference type="NCBI Taxonomy" id="407821"/>
    <lineage>
        <taxon>Eukaryota</taxon>
        <taxon>Metazoa</taxon>
        <taxon>Ecdysozoa</taxon>
        <taxon>Arthropoda</taxon>
        <taxon>Chelicerata</taxon>
        <taxon>Arachnida</taxon>
        <taxon>Araneae</taxon>
        <taxon>Araneomorphae</taxon>
        <taxon>Entelegynae</taxon>
        <taxon>Eresoidea</taxon>
        <taxon>Eresidae</taxon>
        <taxon>Stegodyphus</taxon>
    </lineage>
</organism>
<dbReference type="GO" id="GO:0034039">
    <property type="term" value="F:8-oxo-7,8-dihydroguanine DNA N-glycosylase activity"/>
    <property type="evidence" value="ECO:0007669"/>
    <property type="project" value="TreeGrafter"/>
</dbReference>
<dbReference type="EMBL" id="KK120364">
    <property type="protein sequence ID" value="KFM78122.1"/>
    <property type="molecule type" value="Genomic_DNA"/>
</dbReference>